<dbReference type="GeneID" id="90659377"/>
<dbReference type="STRING" id="411483.FAEPRAA2165_03243"/>
<evidence type="ECO:0000313" key="2">
    <source>
        <dbReference type="Proteomes" id="UP000004619"/>
    </source>
</evidence>
<reference evidence="1" key="1">
    <citation type="submission" date="2009-08" db="EMBL/GenBank/DDBJ databases">
        <authorList>
            <person name="Weinstock G."/>
            <person name="Sodergren E."/>
            <person name="Clifton S."/>
            <person name="Fulton L."/>
            <person name="Fulton B."/>
            <person name="Courtney L."/>
            <person name="Fronick C."/>
            <person name="Harrison M."/>
            <person name="Strong C."/>
            <person name="Farmer C."/>
            <person name="Delahaunty K."/>
            <person name="Markovic C."/>
            <person name="Hall O."/>
            <person name="Minx P."/>
            <person name="Tomlinson C."/>
            <person name="Mitreva M."/>
            <person name="Nelson J."/>
            <person name="Hou S."/>
            <person name="Wollam A."/>
            <person name="Pepin K.H."/>
            <person name="Johnson M."/>
            <person name="Bhonagiri V."/>
            <person name="Nash W.E."/>
            <person name="Warren W."/>
            <person name="Chinwalla A."/>
            <person name="Mardis E.R."/>
            <person name="Wilson R.K."/>
        </authorList>
    </citation>
    <scope>NUCLEOTIDE SEQUENCE [LARGE SCALE GENOMIC DNA]</scope>
    <source>
        <strain evidence="1">A2-165</strain>
    </source>
</reference>
<organism evidence="1 2">
    <name type="scientific">Faecalibacterium duncaniae (strain DSM 17677 / JCM 31915 / A2-165)</name>
    <name type="common">Faecalibacterium prausnitzii</name>
    <dbReference type="NCBI Taxonomy" id="411483"/>
    <lineage>
        <taxon>Bacteria</taxon>
        <taxon>Bacillati</taxon>
        <taxon>Bacillota</taxon>
        <taxon>Clostridia</taxon>
        <taxon>Eubacteriales</taxon>
        <taxon>Oscillospiraceae</taxon>
        <taxon>Faecalibacterium</taxon>
    </lineage>
</organism>
<comment type="caution">
    <text evidence="1">The sequence shown here is derived from an EMBL/GenBank/DDBJ whole genome shotgun (WGS) entry which is preliminary data.</text>
</comment>
<dbReference type="PATRIC" id="fig|411483.3.peg.2577"/>
<evidence type="ECO:0000313" key="1">
    <source>
        <dbReference type="EMBL" id="EEU95264.1"/>
    </source>
</evidence>
<proteinExistence type="predicted"/>
<dbReference type="HOGENOM" id="CLU_1640809_0_0_9"/>
<dbReference type="AlphaFoldDB" id="C7HA88"/>
<dbReference type="eggNOG" id="ENOG502ZSB3">
    <property type="taxonomic scope" value="Bacteria"/>
</dbReference>
<accession>C7HA88</accession>
<gene>
    <name evidence="1" type="ORF">FAEPRAA2165_03243</name>
</gene>
<dbReference type="RefSeq" id="WP_005935784.1">
    <property type="nucleotide sequence ID" value="NZ_CP022479.1"/>
</dbReference>
<keyword evidence="2" id="KW-1185">Reference proteome</keyword>
<protein>
    <submittedName>
        <fullName evidence="1">Uncharacterized protein</fullName>
    </submittedName>
</protein>
<dbReference type="OrthoDB" id="3266690at2"/>
<dbReference type="Proteomes" id="UP000004619">
    <property type="component" value="Unassembled WGS sequence"/>
</dbReference>
<sequence>MKIIVAIAFYFLYWGVCFLGTGTDKKNLMGLRSYPEEVQNRVRSDHQLGKAVPKGKSTAAILLSNLLLFTVVFSVLGLALKSVLGLNNYLSAFWYFLAFGEGLGLFDLLVIDLLWWRSTKRIRFSFLPEKKYYQNPKKHIESFWRGIPLFAAAAALAALIVTVL</sequence>
<dbReference type="EMBL" id="ACOP02000085">
    <property type="protein sequence ID" value="EEU95264.1"/>
    <property type="molecule type" value="Genomic_DNA"/>
</dbReference>
<name>C7HA88_FAED2</name>